<keyword evidence="1" id="KW-0805">Transcription regulation</keyword>
<accession>A0ABW6A929</accession>
<dbReference type="Pfam" id="PF12833">
    <property type="entry name" value="HTH_18"/>
    <property type="match status" value="1"/>
</dbReference>
<feature type="transmembrane region" description="Helical" evidence="4">
    <location>
        <begin position="147"/>
        <end position="165"/>
    </location>
</feature>
<evidence type="ECO:0000313" key="6">
    <source>
        <dbReference type="EMBL" id="MFD2920688.1"/>
    </source>
</evidence>
<gene>
    <name evidence="6" type="ORF">ACFS6H_13270</name>
</gene>
<evidence type="ECO:0000256" key="1">
    <source>
        <dbReference type="ARBA" id="ARBA00023015"/>
    </source>
</evidence>
<dbReference type="PROSITE" id="PS01124">
    <property type="entry name" value="HTH_ARAC_FAMILY_2"/>
    <property type="match status" value="1"/>
</dbReference>
<dbReference type="PANTHER" id="PTHR43280:SF29">
    <property type="entry name" value="ARAC-FAMILY TRANSCRIPTIONAL REGULATOR"/>
    <property type="match status" value="1"/>
</dbReference>
<keyword evidence="3" id="KW-0804">Transcription</keyword>
<feature type="transmembrane region" description="Helical" evidence="4">
    <location>
        <begin position="37"/>
        <end position="55"/>
    </location>
</feature>
<dbReference type="RefSeq" id="WP_386099522.1">
    <property type="nucleotide sequence ID" value="NZ_JBHUOZ010000003.1"/>
</dbReference>
<feature type="transmembrane region" description="Helical" evidence="4">
    <location>
        <begin position="185"/>
        <end position="206"/>
    </location>
</feature>
<dbReference type="Gene3D" id="1.10.10.60">
    <property type="entry name" value="Homeodomain-like"/>
    <property type="match status" value="1"/>
</dbReference>
<keyword evidence="7" id="KW-1185">Reference proteome</keyword>
<feature type="transmembrane region" description="Helical" evidence="4">
    <location>
        <begin position="218"/>
        <end position="236"/>
    </location>
</feature>
<evidence type="ECO:0000256" key="2">
    <source>
        <dbReference type="ARBA" id="ARBA00023125"/>
    </source>
</evidence>
<dbReference type="InterPro" id="IPR018060">
    <property type="entry name" value="HTH_AraC"/>
</dbReference>
<feature type="transmembrane region" description="Helical" evidence="4">
    <location>
        <begin position="100"/>
        <end position="120"/>
    </location>
</feature>
<dbReference type="SMART" id="SM00342">
    <property type="entry name" value="HTH_ARAC"/>
    <property type="match status" value="1"/>
</dbReference>
<organism evidence="6 7">
    <name type="scientific">Terrimonas rubra</name>
    <dbReference type="NCBI Taxonomy" id="1035890"/>
    <lineage>
        <taxon>Bacteria</taxon>
        <taxon>Pseudomonadati</taxon>
        <taxon>Bacteroidota</taxon>
        <taxon>Chitinophagia</taxon>
        <taxon>Chitinophagales</taxon>
        <taxon>Chitinophagaceae</taxon>
        <taxon>Terrimonas</taxon>
    </lineage>
</organism>
<dbReference type="EMBL" id="JBHUOZ010000003">
    <property type="protein sequence ID" value="MFD2920688.1"/>
    <property type="molecule type" value="Genomic_DNA"/>
</dbReference>
<evidence type="ECO:0000256" key="3">
    <source>
        <dbReference type="ARBA" id="ARBA00023163"/>
    </source>
</evidence>
<keyword evidence="4" id="KW-1133">Transmembrane helix</keyword>
<feature type="domain" description="HTH araC/xylS-type" evidence="5">
    <location>
        <begin position="293"/>
        <end position="401"/>
    </location>
</feature>
<keyword evidence="4" id="KW-0472">Membrane</keyword>
<keyword evidence="4" id="KW-0812">Transmembrane</keyword>
<protein>
    <submittedName>
        <fullName evidence="6">Helix-turn-helix domain-containing protein</fullName>
    </submittedName>
</protein>
<proteinExistence type="predicted"/>
<keyword evidence="2" id="KW-0238">DNA-binding</keyword>
<reference evidence="7" key="1">
    <citation type="journal article" date="2019" name="Int. J. Syst. Evol. Microbiol.">
        <title>The Global Catalogue of Microorganisms (GCM) 10K type strain sequencing project: providing services to taxonomists for standard genome sequencing and annotation.</title>
        <authorList>
            <consortium name="The Broad Institute Genomics Platform"/>
            <consortium name="The Broad Institute Genome Sequencing Center for Infectious Disease"/>
            <person name="Wu L."/>
            <person name="Ma J."/>
        </authorList>
    </citation>
    <scope>NUCLEOTIDE SEQUENCE [LARGE SCALE GENOMIC DNA]</scope>
    <source>
        <strain evidence="7">KCTC 23299</strain>
    </source>
</reference>
<sequence>MPFTFSIFDVLILIGVTQGFVIAGLIWYNKKNSTSKLLLSFLLVAFNLLCIKILIHTTGLWQQPSLRYLPLAVELAIAPLIWLYVSSLVSTGFRLTRKHLVHFLPFFIFFAYALFIYIMVLPEQELVIKDNRANRFSFNAVKEAEDYLTIIAAVLYGVAGLKLVLQYRNWLYNNVAATDAPTYTWLRNVAILMAVLILGLTVATILDYFLDFGAQHFFHWQLFFGYLALLIYYLGFRGYQLPDKKIRPDNISYPLNESSLEEPGLLIPVLPADTAPSPTDPGKEMGLPDEKRQEAKAAILAAFETTEIYLDPELSLQKLARSVNMPPAIVSAVINSSFQKSFRNLVNDYRVEKVKKCMKEGRVTDFSLLGIAYECGFNSEASFYRIFKVATGSSPKAYLKQLQQSQ</sequence>
<evidence type="ECO:0000256" key="4">
    <source>
        <dbReference type="SAM" id="Phobius"/>
    </source>
</evidence>
<name>A0ABW6A929_9BACT</name>
<comment type="caution">
    <text evidence="6">The sequence shown here is derived from an EMBL/GenBank/DDBJ whole genome shotgun (WGS) entry which is preliminary data.</text>
</comment>
<dbReference type="SUPFAM" id="SSF46689">
    <property type="entry name" value="Homeodomain-like"/>
    <property type="match status" value="1"/>
</dbReference>
<dbReference type="Proteomes" id="UP001597511">
    <property type="component" value="Unassembled WGS sequence"/>
</dbReference>
<evidence type="ECO:0000259" key="5">
    <source>
        <dbReference type="PROSITE" id="PS01124"/>
    </source>
</evidence>
<feature type="transmembrane region" description="Helical" evidence="4">
    <location>
        <begin position="6"/>
        <end position="28"/>
    </location>
</feature>
<dbReference type="PANTHER" id="PTHR43280">
    <property type="entry name" value="ARAC-FAMILY TRANSCRIPTIONAL REGULATOR"/>
    <property type="match status" value="1"/>
</dbReference>
<feature type="transmembrane region" description="Helical" evidence="4">
    <location>
        <begin position="75"/>
        <end position="93"/>
    </location>
</feature>
<dbReference type="InterPro" id="IPR009057">
    <property type="entry name" value="Homeodomain-like_sf"/>
</dbReference>
<evidence type="ECO:0000313" key="7">
    <source>
        <dbReference type="Proteomes" id="UP001597511"/>
    </source>
</evidence>